<keyword evidence="1" id="KW-1133">Transmembrane helix</keyword>
<comment type="caution">
    <text evidence="2">The sequence shown here is derived from an EMBL/GenBank/DDBJ whole genome shotgun (WGS) entry which is preliminary data.</text>
</comment>
<proteinExistence type="predicted"/>
<evidence type="ECO:0000256" key="1">
    <source>
        <dbReference type="SAM" id="Phobius"/>
    </source>
</evidence>
<feature type="transmembrane region" description="Helical" evidence="1">
    <location>
        <begin position="94"/>
        <end position="115"/>
    </location>
</feature>
<evidence type="ECO:0000313" key="2">
    <source>
        <dbReference type="EMBL" id="KKP36428.1"/>
    </source>
</evidence>
<reference evidence="2 3" key="1">
    <citation type="journal article" date="2015" name="Nature">
        <title>rRNA introns, odd ribosomes, and small enigmatic genomes across a large radiation of phyla.</title>
        <authorList>
            <person name="Brown C.T."/>
            <person name="Hug L.A."/>
            <person name="Thomas B.C."/>
            <person name="Sharon I."/>
            <person name="Castelle C.J."/>
            <person name="Singh A."/>
            <person name="Wilkins M.J."/>
            <person name="Williams K.H."/>
            <person name="Banfield J.F."/>
        </authorList>
    </citation>
    <scope>NUCLEOTIDE SEQUENCE [LARGE SCALE GENOMIC DNA]</scope>
</reference>
<evidence type="ECO:0000313" key="3">
    <source>
        <dbReference type="Proteomes" id="UP000034349"/>
    </source>
</evidence>
<feature type="transmembrane region" description="Helical" evidence="1">
    <location>
        <begin position="21"/>
        <end position="40"/>
    </location>
</feature>
<dbReference type="EMBL" id="LBOK01000018">
    <property type="protein sequence ID" value="KKP36428.1"/>
    <property type="molecule type" value="Genomic_DNA"/>
</dbReference>
<sequence length="164" mass="19513">MFLFKYPFWHYFEASADILKIWRNFLKFFVLYLFPVPLLLKTLFKPWKRDVANQNTSFEKLLPNLLDQFASRFVGFLVRISVIAAAITLEIATIIFGVMFFIFWFLSPIIIITLFLSSQFFIIPVGIIIGLSFCFLLFIFYKTSNEKPARELKTVEKKIWYNYL</sequence>
<keyword evidence="1" id="KW-0812">Transmembrane</keyword>
<feature type="transmembrane region" description="Helical" evidence="1">
    <location>
        <begin position="69"/>
        <end position="87"/>
    </location>
</feature>
<feature type="transmembrane region" description="Helical" evidence="1">
    <location>
        <begin position="121"/>
        <end position="141"/>
    </location>
</feature>
<gene>
    <name evidence="2" type="ORF">UR23_C0018G0002</name>
</gene>
<organism evidence="2 3">
    <name type="scientific">Candidatus Roizmanbacteria bacterium GW2011_GWA2_32_13</name>
    <dbReference type="NCBI Taxonomy" id="1618475"/>
    <lineage>
        <taxon>Bacteria</taxon>
        <taxon>Candidatus Roizmaniibacteriota</taxon>
    </lineage>
</organism>
<dbReference type="AlphaFoldDB" id="A0A0F9YYB7"/>
<accession>A0A0F9YYB7</accession>
<dbReference type="Proteomes" id="UP000034349">
    <property type="component" value="Unassembled WGS sequence"/>
</dbReference>
<name>A0A0F9YYB7_9BACT</name>
<keyword evidence="1" id="KW-0472">Membrane</keyword>
<protein>
    <submittedName>
        <fullName evidence="2">Uncharacterized protein</fullName>
    </submittedName>
</protein>